<dbReference type="GO" id="GO:0003677">
    <property type="term" value="F:DNA binding"/>
    <property type="evidence" value="ECO:0007669"/>
    <property type="project" value="UniProtKB-KW"/>
</dbReference>
<dbReference type="PANTHER" id="PTHR43537:SF49">
    <property type="entry name" value="TRANSCRIPTIONAL REGULATORY PROTEIN"/>
    <property type="match status" value="1"/>
</dbReference>
<dbReference type="SUPFAM" id="SSF48008">
    <property type="entry name" value="GntR ligand-binding domain-like"/>
    <property type="match status" value="1"/>
</dbReference>
<dbReference type="GO" id="GO:0003700">
    <property type="term" value="F:DNA-binding transcription factor activity"/>
    <property type="evidence" value="ECO:0007669"/>
    <property type="project" value="InterPro"/>
</dbReference>
<dbReference type="KEGG" id="amaq:GO499_15745"/>
<dbReference type="Pfam" id="PF00392">
    <property type="entry name" value="GntR"/>
    <property type="match status" value="1"/>
</dbReference>
<dbReference type="SUPFAM" id="SSF46785">
    <property type="entry name" value="Winged helix' DNA-binding domain"/>
    <property type="match status" value="1"/>
</dbReference>
<dbReference type="InterPro" id="IPR036390">
    <property type="entry name" value="WH_DNA-bd_sf"/>
</dbReference>
<evidence type="ECO:0000313" key="6">
    <source>
        <dbReference type="Proteomes" id="UP000464495"/>
    </source>
</evidence>
<dbReference type="InterPro" id="IPR011711">
    <property type="entry name" value="GntR_C"/>
</dbReference>
<dbReference type="AlphaFoldDB" id="A0A6P1T436"/>
<evidence type="ECO:0000256" key="2">
    <source>
        <dbReference type="ARBA" id="ARBA00023125"/>
    </source>
</evidence>
<reference evidence="5 6" key="1">
    <citation type="submission" date="2019-12" db="EMBL/GenBank/DDBJ databases">
        <title>Complete genome sequence of Algicella marina strain 9Alg 56(T) isolated from the red alga Tichocarpus crinitus.</title>
        <authorList>
            <person name="Kim S.-G."/>
            <person name="Nedashkovskaya O.I."/>
        </authorList>
    </citation>
    <scope>NUCLEOTIDE SEQUENCE [LARGE SCALE GENOMIC DNA]</scope>
    <source>
        <strain evidence="5 6">9Alg 56</strain>
    </source>
</reference>
<evidence type="ECO:0000256" key="1">
    <source>
        <dbReference type="ARBA" id="ARBA00023015"/>
    </source>
</evidence>
<evidence type="ECO:0000256" key="3">
    <source>
        <dbReference type="ARBA" id="ARBA00023163"/>
    </source>
</evidence>
<dbReference type="Gene3D" id="1.20.120.530">
    <property type="entry name" value="GntR ligand-binding domain-like"/>
    <property type="match status" value="1"/>
</dbReference>
<accession>A0A6P1T436</accession>
<dbReference type="Proteomes" id="UP000464495">
    <property type="component" value="Chromosome"/>
</dbReference>
<dbReference type="SMART" id="SM00345">
    <property type="entry name" value="HTH_GNTR"/>
    <property type="match status" value="1"/>
</dbReference>
<dbReference type="Gene3D" id="1.10.10.10">
    <property type="entry name" value="Winged helix-like DNA-binding domain superfamily/Winged helix DNA-binding domain"/>
    <property type="match status" value="1"/>
</dbReference>
<dbReference type="Pfam" id="PF07729">
    <property type="entry name" value="FCD"/>
    <property type="match status" value="1"/>
</dbReference>
<keyword evidence="3" id="KW-0804">Transcription</keyword>
<sequence length="264" mass="29312">MRDSADSGKTHQSERALRALRSRILSGEFLPDQHISETAAADLLGISRTPMREAMARLVEEGLLSRTETGRCTVRRHTRRDVVDAIEVRGVLEGTLVRIAAERGPEPAAFARCQEIAAEIDAALGTNEAVADFQRYTELNAQFHDTLAALSGSETLEREVLRSYRLPLASPNALLHSHFNVPDVRRSLFRGQEQHKDILAAIASREGARAEAIAREHARLARINLDYVMLDNQDLAEMIPGLSMVTAAESNMRSDRPVQQGRRE</sequence>
<dbReference type="RefSeq" id="WP_161863067.1">
    <property type="nucleotide sequence ID" value="NZ_CP046620.1"/>
</dbReference>
<dbReference type="InterPro" id="IPR036388">
    <property type="entry name" value="WH-like_DNA-bd_sf"/>
</dbReference>
<keyword evidence="1" id="KW-0805">Transcription regulation</keyword>
<dbReference type="EMBL" id="CP046620">
    <property type="protein sequence ID" value="QHQ36521.1"/>
    <property type="molecule type" value="Genomic_DNA"/>
</dbReference>
<dbReference type="InterPro" id="IPR000524">
    <property type="entry name" value="Tscrpt_reg_HTH_GntR"/>
</dbReference>
<feature type="domain" description="HTH gntR-type" evidence="4">
    <location>
        <begin position="10"/>
        <end position="77"/>
    </location>
</feature>
<gene>
    <name evidence="5" type="ORF">GO499_15745</name>
</gene>
<evidence type="ECO:0000259" key="4">
    <source>
        <dbReference type="PROSITE" id="PS50949"/>
    </source>
</evidence>
<dbReference type="PANTHER" id="PTHR43537">
    <property type="entry name" value="TRANSCRIPTIONAL REGULATOR, GNTR FAMILY"/>
    <property type="match status" value="1"/>
</dbReference>
<dbReference type="InterPro" id="IPR008920">
    <property type="entry name" value="TF_FadR/GntR_C"/>
</dbReference>
<dbReference type="PROSITE" id="PS50949">
    <property type="entry name" value="HTH_GNTR"/>
    <property type="match status" value="1"/>
</dbReference>
<keyword evidence="6" id="KW-1185">Reference proteome</keyword>
<organism evidence="5 6">
    <name type="scientific">Algicella marina</name>
    <dbReference type="NCBI Taxonomy" id="2683284"/>
    <lineage>
        <taxon>Bacteria</taxon>
        <taxon>Pseudomonadati</taxon>
        <taxon>Pseudomonadota</taxon>
        <taxon>Alphaproteobacteria</taxon>
        <taxon>Rhodobacterales</taxon>
        <taxon>Paracoccaceae</taxon>
        <taxon>Algicella</taxon>
    </lineage>
</organism>
<name>A0A6P1T436_9RHOB</name>
<evidence type="ECO:0000313" key="5">
    <source>
        <dbReference type="EMBL" id="QHQ36521.1"/>
    </source>
</evidence>
<dbReference type="SMART" id="SM00895">
    <property type="entry name" value="FCD"/>
    <property type="match status" value="1"/>
</dbReference>
<proteinExistence type="predicted"/>
<keyword evidence="2" id="KW-0238">DNA-binding</keyword>
<protein>
    <submittedName>
        <fullName evidence="5">FCD domain-containing protein</fullName>
    </submittedName>
</protein>